<dbReference type="Pfam" id="PF10354">
    <property type="entry name" value="BMT5-like"/>
    <property type="match status" value="1"/>
</dbReference>
<dbReference type="InterPro" id="IPR019446">
    <property type="entry name" value="BMT5-like"/>
</dbReference>
<evidence type="ECO:0000313" key="5">
    <source>
        <dbReference type="Proteomes" id="UP000188354"/>
    </source>
</evidence>
<dbReference type="Proteomes" id="UP000188354">
    <property type="component" value="Chromosome LG19"/>
</dbReference>
<dbReference type="PANTHER" id="PTHR11538:SF63">
    <property type="entry name" value="25S RRNA (URIDINE-N(3))-METHYLTRANSFERASE BMT5-LIKE DOMAIN-CONTAINING PROTEIN"/>
    <property type="match status" value="1"/>
</dbReference>
<proteinExistence type="predicted"/>
<dbReference type="GO" id="GO:0070042">
    <property type="term" value="F:rRNA (uridine-N3-)-methyltransferase activity"/>
    <property type="evidence" value="ECO:0007669"/>
    <property type="project" value="InterPro"/>
</dbReference>
<organism evidence="4 5">
    <name type="scientific">Lupinus angustifolius</name>
    <name type="common">Narrow-leaved blue lupine</name>
    <dbReference type="NCBI Taxonomy" id="3871"/>
    <lineage>
        <taxon>Eukaryota</taxon>
        <taxon>Viridiplantae</taxon>
        <taxon>Streptophyta</taxon>
        <taxon>Embryophyta</taxon>
        <taxon>Tracheophyta</taxon>
        <taxon>Spermatophyta</taxon>
        <taxon>Magnoliopsida</taxon>
        <taxon>eudicotyledons</taxon>
        <taxon>Gunneridae</taxon>
        <taxon>Pentapetalae</taxon>
        <taxon>rosids</taxon>
        <taxon>fabids</taxon>
        <taxon>Fabales</taxon>
        <taxon>Fabaceae</taxon>
        <taxon>Papilionoideae</taxon>
        <taxon>50 kb inversion clade</taxon>
        <taxon>genistoids sensu lato</taxon>
        <taxon>core genistoids</taxon>
        <taxon>Genisteae</taxon>
        <taxon>Lupinus</taxon>
    </lineage>
</organism>
<dbReference type="EC" id="5.2.1.8" evidence="1"/>
<dbReference type="GO" id="GO:0070475">
    <property type="term" value="P:rRNA base methylation"/>
    <property type="evidence" value="ECO:0007669"/>
    <property type="project" value="InterPro"/>
</dbReference>
<keyword evidence="5" id="KW-1185">Reference proteome</keyword>
<dbReference type="PANTHER" id="PTHR11538">
    <property type="entry name" value="PHENYLALANYL-TRNA SYNTHETASE"/>
    <property type="match status" value="1"/>
</dbReference>
<dbReference type="STRING" id="3871.A0A1J7FVE0"/>
<evidence type="ECO:0000256" key="1">
    <source>
        <dbReference type="PROSITE-ProRule" id="PRU00277"/>
    </source>
</evidence>
<accession>A0A1J7FVE0</accession>
<evidence type="ECO:0000256" key="2">
    <source>
        <dbReference type="SAM" id="MobiDB-lite"/>
    </source>
</evidence>
<evidence type="ECO:0000259" key="3">
    <source>
        <dbReference type="PROSITE" id="PS50059"/>
    </source>
</evidence>
<keyword evidence="1" id="KW-0413">Isomerase</keyword>
<comment type="catalytic activity">
    <reaction evidence="1">
        <text>[protein]-peptidylproline (omega=180) = [protein]-peptidylproline (omega=0)</text>
        <dbReference type="Rhea" id="RHEA:16237"/>
        <dbReference type="Rhea" id="RHEA-COMP:10747"/>
        <dbReference type="Rhea" id="RHEA-COMP:10748"/>
        <dbReference type="ChEBI" id="CHEBI:83833"/>
        <dbReference type="ChEBI" id="CHEBI:83834"/>
        <dbReference type="EC" id="5.2.1.8"/>
    </reaction>
</comment>
<dbReference type="Gramene" id="OIV92043">
    <property type="protein sequence ID" value="OIV92043"/>
    <property type="gene ID" value="TanjilG_15034"/>
</dbReference>
<dbReference type="Gene3D" id="3.10.50.40">
    <property type="match status" value="1"/>
</dbReference>
<dbReference type="InterPro" id="IPR046357">
    <property type="entry name" value="PPIase_dom_sf"/>
</dbReference>
<protein>
    <recommendedName>
        <fullName evidence="1">peptidylprolyl isomerase</fullName>
        <ecNumber evidence="1">5.2.1.8</ecNumber>
    </recommendedName>
</protein>
<dbReference type="GO" id="GO:0003755">
    <property type="term" value="F:peptidyl-prolyl cis-trans isomerase activity"/>
    <property type="evidence" value="ECO:0007669"/>
    <property type="project" value="UniProtKB-KW"/>
</dbReference>
<sequence length="174" mass="20004">MKPQFGFGKKGKPSQDDEGVVPPNATLEITLELVSWKTVLKVTDDKKVLKKIVKEREGYECHNDGAIVKLKLIGVCIERKKIIQPPIQNQWLERENIGKKYKNGISNVRELEENGCLMLYGVDAKEMSNHFFLRTQRFAHIVYNFPHVGFHYPENSNCQIQLNKSSSSFSRLLI</sequence>
<dbReference type="PROSITE" id="PS50059">
    <property type="entry name" value="FKBP_PPIASE"/>
    <property type="match status" value="1"/>
</dbReference>
<dbReference type="InterPro" id="IPR001179">
    <property type="entry name" value="PPIase_FKBP_dom"/>
</dbReference>
<dbReference type="EMBL" id="CM007379">
    <property type="protein sequence ID" value="OIV92043.1"/>
    <property type="molecule type" value="Genomic_DNA"/>
</dbReference>
<feature type="domain" description="PPIase FKBP-type" evidence="3">
    <location>
        <begin position="1"/>
        <end position="37"/>
    </location>
</feature>
<reference evidence="4 5" key="1">
    <citation type="journal article" date="2017" name="Plant Biotechnol. J.">
        <title>A comprehensive draft genome sequence for lupin (Lupinus angustifolius), an emerging health food: insights into plant-microbe interactions and legume evolution.</title>
        <authorList>
            <person name="Hane J.K."/>
            <person name="Ming Y."/>
            <person name="Kamphuis L.G."/>
            <person name="Nelson M.N."/>
            <person name="Garg G."/>
            <person name="Atkins C.A."/>
            <person name="Bayer P.E."/>
            <person name="Bravo A."/>
            <person name="Bringans S."/>
            <person name="Cannon S."/>
            <person name="Edwards D."/>
            <person name="Foley R."/>
            <person name="Gao L.L."/>
            <person name="Harrison M.J."/>
            <person name="Huang W."/>
            <person name="Hurgobin B."/>
            <person name="Li S."/>
            <person name="Liu C.W."/>
            <person name="McGrath A."/>
            <person name="Morahan G."/>
            <person name="Murray J."/>
            <person name="Weller J."/>
            <person name="Jian J."/>
            <person name="Singh K.B."/>
        </authorList>
    </citation>
    <scope>NUCLEOTIDE SEQUENCE [LARGE SCALE GENOMIC DNA]</scope>
    <source>
        <strain evidence="5">cv. Tanjil</strain>
        <tissue evidence="4">Whole plant</tissue>
    </source>
</reference>
<name>A0A1J7FVE0_LUPAN</name>
<feature type="region of interest" description="Disordered" evidence="2">
    <location>
        <begin position="1"/>
        <end position="21"/>
    </location>
</feature>
<dbReference type="GO" id="GO:0005737">
    <property type="term" value="C:cytoplasm"/>
    <property type="evidence" value="ECO:0007669"/>
    <property type="project" value="TreeGrafter"/>
</dbReference>
<keyword evidence="1" id="KW-0697">Rotamase</keyword>
<dbReference type="AlphaFoldDB" id="A0A1J7FVE0"/>
<evidence type="ECO:0000313" key="4">
    <source>
        <dbReference type="EMBL" id="OIV92043.1"/>
    </source>
</evidence>
<gene>
    <name evidence="4" type="ORF">TanjilG_15034</name>
</gene>